<accession>A0A2Z4LTL2</accession>
<dbReference type="PRINTS" id="PR01183">
    <property type="entry name" value="RIBORDTASEM1"/>
</dbReference>
<dbReference type="PROSITE" id="PS51161">
    <property type="entry name" value="ATP_CONE"/>
    <property type="match status" value="1"/>
</dbReference>
<dbReference type="InterPro" id="IPR000788">
    <property type="entry name" value="RNR_lg_C"/>
</dbReference>
<dbReference type="GO" id="GO:0004748">
    <property type="term" value="F:ribonucleoside-diphosphate reductase activity, thioredoxin disulfide as acceptor"/>
    <property type="evidence" value="ECO:0007669"/>
    <property type="project" value="UniProtKB-EC"/>
</dbReference>
<evidence type="ECO:0000256" key="9">
    <source>
        <dbReference type="PROSITE-ProRule" id="PRU00492"/>
    </source>
</evidence>
<keyword evidence="7 10" id="KW-0215">Deoxyribonucleotide synthesis</keyword>
<evidence type="ECO:0000256" key="6">
    <source>
        <dbReference type="ARBA" id="ARBA00023002"/>
    </source>
</evidence>
<dbReference type="GO" id="GO:0009263">
    <property type="term" value="P:deoxyribonucleotide biosynthetic process"/>
    <property type="evidence" value="ECO:0007669"/>
    <property type="project" value="UniProtKB-KW"/>
</dbReference>
<dbReference type="InterPro" id="IPR013509">
    <property type="entry name" value="RNR_lsu_N"/>
</dbReference>
<evidence type="ECO:0000256" key="4">
    <source>
        <dbReference type="ARBA" id="ARBA00022741"/>
    </source>
</evidence>
<dbReference type="CDD" id="cd01679">
    <property type="entry name" value="RNR_I"/>
    <property type="match status" value="1"/>
</dbReference>
<sequence length="826" mass="93855">MYVVKRDGRKELIMFDKITARVRKLCYGLNGLVDPLKVAMRVIEGLYDGVSTSELDNLAAEIAATMTTTHPDYAKLAARISVSNLHKNTKKSFSETMKDLYEYVNPRTGKKAPLLSDEVYKVIAENSEKLDSTIIYNRDFGYDYFGFKTLERSYLLKLNGKIAERPQHMLMRVSIGIHLDDLAAAMETYELMSKKYFTHATPTLFNSGTPKPQMSSCFLLAMKDDSIDGIYDTLKQTAKISQSAGGIGLSIHNVRATGSYIAGTNGTSNGIVPMLQVFNDTARYVDQGGGKRKGSFAIYMEPWHADIYEFLDLKKNHGKEEMRARDLFYAMWISDLFMKRVEANENWTLMCPNECPGLFTNHSEEFEKLYLQYEAEGKGRKTVRARELWEKILESQIETGTPYMLYKDAANRKSNQKNLGTIRSSNLCTEILEYTSPDEVAVCNLASIALPMFIKNGEFDHKELFKVTKRVTKNLNKVIDRNYYPVKEAENSNMRHRPIGLGVQGLADAFIMLRLPFTSDEAKKLNQEIFETLYYAAVTASMEQAKDEGPYSSYKGSPIEQGEFQHNLWGIKDEELSGRWDWAKLRKDVKKNGVRNSLLVAPMPTASTSQILGNNECFEPYTSNIYTRRVLSGEFIVVNKHLLEDLVNLGLWNENMKQELMRANGSIQHIETIPQDIRELYKTVWELSMKDIIDMSRQRGYFIDQSQSLNLFMENANYSKLTSMHFYAWKSGLKTGMYYLRTKAAVDAIKFTLDNTKKKEVPVSVAAEAEVIAAKPTKTAEGLKVEVTPVDQQEMDVQPMTAEEMKQMIARAKEGQADDDCLMCGS</sequence>
<evidence type="ECO:0000256" key="5">
    <source>
        <dbReference type="ARBA" id="ARBA00022840"/>
    </source>
</evidence>
<dbReference type="SUPFAM" id="SSF51998">
    <property type="entry name" value="PFL-like glycyl radical enzymes"/>
    <property type="match status" value="1"/>
</dbReference>
<dbReference type="GO" id="GO:0005524">
    <property type="term" value="F:ATP binding"/>
    <property type="evidence" value="ECO:0007669"/>
    <property type="project" value="UniProtKB-UniRule"/>
</dbReference>
<dbReference type="PANTHER" id="PTHR11573">
    <property type="entry name" value="RIBONUCLEOSIDE-DIPHOSPHATE REDUCTASE LARGE CHAIN"/>
    <property type="match status" value="1"/>
</dbReference>
<dbReference type="AlphaFoldDB" id="A0A2Z4LTL2"/>
<dbReference type="NCBIfam" id="TIGR02506">
    <property type="entry name" value="NrdE_NrdA"/>
    <property type="match status" value="1"/>
</dbReference>
<comment type="catalytic activity">
    <reaction evidence="8 10">
        <text>a 2'-deoxyribonucleoside 5'-diphosphate + [thioredoxin]-disulfide + H2O = a ribonucleoside 5'-diphosphate + [thioredoxin]-dithiol</text>
        <dbReference type="Rhea" id="RHEA:23252"/>
        <dbReference type="Rhea" id="RHEA-COMP:10698"/>
        <dbReference type="Rhea" id="RHEA-COMP:10700"/>
        <dbReference type="ChEBI" id="CHEBI:15377"/>
        <dbReference type="ChEBI" id="CHEBI:29950"/>
        <dbReference type="ChEBI" id="CHEBI:50058"/>
        <dbReference type="ChEBI" id="CHEBI:57930"/>
        <dbReference type="ChEBI" id="CHEBI:73316"/>
        <dbReference type="EC" id="1.17.4.1"/>
    </reaction>
</comment>
<name>A0A2Z4LTL2_9FLAO</name>
<dbReference type="Pfam" id="PF03477">
    <property type="entry name" value="ATP-cone"/>
    <property type="match status" value="1"/>
</dbReference>
<dbReference type="Pfam" id="PF00317">
    <property type="entry name" value="Ribonuc_red_lgN"/>
    <property type="match status" value="1"/>
</dbReference>
<gene>
    <name evidence="12" type="primary">nrdA</name>
    <name evidence="12" type="ORF">HME9304_01711</name>
</gene>
<dbReference type="KEGG" id="spon:HME9304_01711"/>
<keyword evidence="5 9" id="KW-0067">ATP-binding</keyword>
<evidence type="ECO:0000256" key="3">
    <source>
        <dbReference type="ARBA" id="ARBA00022533"/>
    </source>
</evidence>
<dbReference type="PROSITE" id="PS00089">
    <property type="entry name" value="RIBORED_LARGE"/>
    <property type="match status" value="1"/>
</dbReference>
<reference evidence="12 13" key="1">
    <citation type="submission" date="2018-06" db="EMBL/GenBank/DDBJ databases">
        <title>Spongiibacterium sp. HME9304 Genome sequencing and assembly.</title>
        <authorList>
            <person name="Kang H."/>
            <person name="Kim H."/>
            <person name="Joh K."/>
        </authorList>
    </citation>
    <scope>NUCLEOTIDE SEQUENCE [LARGE SCALE GENOMIC DNA]</scope>
    <source>
        <strain evidence="12 13">HME9304</strain>
    </source>
</reference>
<evidence type="ECO:0000256" key="7">
    <source>
        <dbReference type="ARBA" id="ARBA00023116"/>
    </source>
</evidence>
<evidence type="ECO:0000259" key="11">
    <source>
        <dbReference type="PROSITE" id="PS51161"/>
    </source>
</evidence>
<dbReference type="Proteomes" id="UP000248536">
    <property type="component" value="Chromosome"/>
</dbReference>
<dbReference type="GO" id="GO:0005971">
    <property type="term" value="C:ribonucleoside-diphosphate reductase complex"/>
    <property type="evidence" value="ECO:0007669"/>
    <property type="project" value="TreeGrafter"/>
</dbReference>
<feature type="domain" description="ATP-cone" evidence="11">
    <location>
        <begin position="1"/>
        <end position="91"/>
    </location>
</feature>
<dbReference type="Pfam" id="PF02867">
    <property type="entry name" value="Ribonuc_red_lgC"/>
    <property type="match status" value="1"/>
</dbReference>
<keyword evidence="3" id="KW-0021">Allosteric enzyme</keyword>
<dbReference type="RefSeq" id="WP_112378157.1">
    <property type="nucleotide sequence ID" value="NZ_CP030104.1"/>
</dbReference>
<dbReference type="SUPFAM" id="SSF48168">
    <property type="entry name" value="R1 subunit of ribonucleotide reductase, N-terminal domain"/>
    <property type="match status" value="1"/>
</dbReference>
<dbReference type="FunFam" id="3.20.70.20:FF:000010">
    <property type="entry name" value="Ribonucleoside-diphosphate reductase"/>
    <property type="match status" value="1"/>
</dbReference>
<keyword evidence="13" id="KW-1185">Reference proteome</keyword>
<dbReference type="InterPro" id="IPR013346">
    <property type="entry name" value="NrdE_NrdA_C"/>
</dbReference>
<evidence type="ECO:0000256" key="1">
    <source>
        <dbReference type="ARBA" id="ARBA00010406"/>
    </source>
</evidence>
<evidence type="ECO:0000256" key="8">
    <source>
        <dbReference type="ARBA" id="ARBA00047754"/>
    </source>
</evidence>
<dbReference type="InterPro" id="IPR005144">
    <property type="entry name" value="ATP-cone_dom"/>
</dbReference>
<dbReference type="EC" id="1.17.4.1" evidence="2 10"/>
<evidence type="ECO:0000256" key="2">
    <source>
        <dbReference type="ARBA" id="ARBA00012274"/>
    </source>
</evidence>
<comment type="similarity">
    <text evidence="1 10">Belongs to the ribonucleoside diphosphate reductase large chain family.</text>
</comment>
<evidence type="ECO:0000313" key="13">
    <source>
        <dbReference type="Proteomes" id="UP000248536"/>
    </source>
</evidence>
<dbReference type="InterPro" id="IPR008926">
    <property type="entry name" value="RNR_R1-su_N"/>
</dbReference>
<dbReference type="InterPro" id="IPR039718">
    <property type="entry name" value="Rrm1"/>
</dbReference>
<dbReference type="EMBL" id="CP030104">
    <property type="protein sequence ID" value="AWX44708.1"/>
    <property type="molecule type" value="Genomic_DNA"/>
</dbReference>
<keyword evidence="4 9" id="KW-0547">Nucleotide-binding</keyword>
<dbReference type="Gene3D" id="3.20.70.20">
    <property type="match status" value="1"/>
</dbReference>
<dbReference type="PANTHER" id="PTHR11573:SF6">
    <property type="entry name" value="RIBONUCLEOSIDE-DIPHOSPHATE REDUCTASE LARGE SUBUNIT"/>
    <property type="match status" value="1"/>
</dbReference>
<evidence type="ECO:0000313" key="12">
    <source>
        <dbReference type="EMBL" id="AWX44708.1"/>
    </source>
</evidence>
<proteinExistence type="inferred from homology"/>
<evidence type="ECO:0000256" key="10">
    <source>
        <dbReference type="RuleBase" id="RU003410"/>
    </source>
</evidence>
<comment type="function">
    <text evidence="10">Provides the precursors necessary for DNA synthesis. Catalyzes the biosynthesis of deoxyribonucleotides from the corresponding ribonucleotides.</text>
</comment>
<organism evidence="12 13">
    <name type="scientific">Flagellimonas maritima</name>
    <dbReference type="NCBI Taxonomy" id="1383885"/>
    <lineage>
        <taxon>Bacteria</taxon>
        <taxon>Pseudomonadati</taxon>
        <taxon>Bacteroidota</taxon>
        <taxon>Flavobacteriia</taxon>
        <taxon>Flavobacteriales</taxon>
        <taxon>Flavobacteriaceae</taxon>
        <taxon>Flagellimonas</taxon>
    </lineage>
</organism>
<dbReference type="UniPathway" id="UPA00326"/>
<protein>
    <recommendedName>
        <fullName evidence="2 10">Ribonucleoside-diphosphate reductase</fullName>
        <ecNumber evidence="2 10">1.17.4.1</ecNumber>
    </recommendedName>
</protein>
<dbReference type="OrthoDB" id="9762933at2"/>
<keyword evidence="6 10" id="KW-0560">Oxidoreductase</keyword>